<comment type="caution">
    <text evidence="1">The sequence shown here is derived from an EMBL/GenBank/DDBJ whole genome shotgun (WGS) entry which is preliminary data.</text>
</comment>
<accession>A0ABT7JMA0</accession>
<dbReference type="RefSeq" id="WP_285866226.1">
    <property type="nucleotide sequence ID" value="NZ_JARFYM010000001.1"/>
</dbReference>
<organism evidence="1 2">
    <name type="scientific">Rhizobium mayense</name>
    <dbReference type="NCBI Taxonomy" id="1312184"/>
    <lineage>
        <taxon>Bacteria</taxon>
        <taxon>Pseudomonadati</taxon>
        <taxon>Pseudomonadota</taxon>
        <taxon>Alphaproteobacteria</taxon>
        <taxon>Hyphomicrobiales</taxon>
        <taxon>Rhizobiaceae</taxon>
        <taxon>Rhizobium/Agrobacterium group</taxon>
        <taxon>Rhizobium</taxon>
    </lineage>
</organism>
<proteinExistence type="predicted"/>
<sequence>MKNITSAFFAALTGARDKGLVPRRFVWITGKDLASGAPASIGLWTGDDDINITVTSGTTGLPEARTYYGGLNLKVSPIPRTADLTIQTVTITIGQIAPVVQQLLRGYDLRLAPIEIHDMSFDTGTRLPSAAPEIAFLGVADGAPIKTPAVGQDGDIEISAISAAIAMLERTNPAKSSYEGQKRRSGDEFGLYSSTVANWQIPWGQKS</sequence>
<reference evidence="1" key="1">
    <citation type="submission" date="2023-06" db="EMBL/GenBank/DDBJ databases">
        <title>Phylogenetic Diversity of Rhizobium strains.</title>
        <authorList>
            <person name="Moura F.T."/>
            <person name="Helene L.C.F."/>
            <person name="Hungria M."/>
        </authorList>
    </citation>
    <scope>NUCLEOTIDE SEQUENCE</scope>
    <source>
        <strain evidence="1">CCGE526</strain>
    </source>
</reference>
<name>A0ABT7JMA0_9HYPH</name>
<evidence type="ECO:0000313" key="1">
    <source>
        <dbReference type="EMBL" id="MDL2397468.1"/>
    </source>
</evidence>
<dbReference type="EMBL" id="JARFYM010000001">
    <property type="protein sequence ID" value="MDL2397468.1"/>
    <property type="molecule type" value="Genomic_DNA"/>
</dbReference>
<evidence type="ECO:0008006" key="3">
    <source>
        <dbReference type="Google" id="ProtNLM"/>
    </source>
</evidence>
<keyword evidence="2" id="KW-1185">Reference proteome</keyword>
<protein>
    <recommendedName>
        <fullName evidence="3">Phage tail protein</fullName>
    </recommendedName>
</protein>
<gene>
    <name evidence="1" type="ORF">PY649_01050</name>
</gene>
<evidence type="ECO:0000313" key="2">
    <source>
        <dbReference type="Proteomes" id="UP001172645"/>
    </source>
</evidence>
<dbReference type="Proteomes" id="UP001172645">
    <property type="component" value="Unassembled WGS sequence"/>
</dbReference>